<accession>A0A9W8ICC6</accession>
<dbReference type="Gene3D" id="3.40.50.720">
    <property type="entry name" value="NAD(P)-binding Rossmann-like Domain"/>
    <property type="match status" value="1"/>
</dbReference>
<feature type="domain" description="NmrA-like" evidence="5">
    <location>
        <begin position="9"/>
        <end position="247"/>
    </location>
</feature>
<name>A0A9W8ICC6_9FUNG</name>
<evidence type="ECO:0000256" key="3">
    <source>
        <dbReference type="ARBA" id="ARBA00023002"/>
    </source>
</evidence>
<dbReference type="PANTHER" id="PTHR47706">
    <property type="entry name" value="NMRA-LIKE FAMILY PROTEIN"/>
    <property type="match status" value="1"/>
</dbReference>
<dbReference type="InterPro" id="IPR051609">
    <property type="entry name" value="NmrA/Isoflavone_reductase-like"/>
</dbReference>
<sequence length="346" mass="38228">MGTECAYNSIAVVGTGGYGRHFISALLATRKFVRVRAVTRKTSDDAKRKRLQALQEMGAEIFEYKSSSTESFKQAFNGIHTVISAVSIAAVPDQISMIDGAILANVQWFIPSEYGVAHYPSVWMPFTSPLAPKTVVQKYLSDYAKPKGLSYTIVYTGLALDYLDPKSLGLKLSTGSATLVGRGGSPVSFTAFPDVVSLVVNIVQRPAEMQNRFIRFAGSTTKMRELVKIVTNNDRGENVKIVCIEEAKSKFCELARRQDMSAFQIYSRLLIEEGLGQINRYREPLDNSLFPELHPEPIQQTLRRLIKANEATAKAKLKPNPAHRSATTKSVTDGLGRTQKQLDGED</sequence>
<comment type="caution">
    <text evidence="6">The sequence shown here is derived from an EMBL/GenBank/DDBJ whole genome shotgun (WGS) entry which is preliminary data.</text>
</comment>
<reference evidence="6" key="1">
    <citation type="submission" date="2022-07" db="EMBL/GenBank/DDBJ databases">
        <title>Phylogenomic reconstructions and comparative analyses of Kickxellomycotina fungi.</title>
        <authorList>
            <person name="Reynolds N.K."/>
            <person name="Stajich J.E."/>
            <person name="Barry K."/>
            <person name="Grigoriev I.V."/>
            <person name="Crous P."/>
            <person name="Smith M.E."/>
        </authorList>
    </citation>
    <scope>NUCLEOTIDE SEQUENCE</scope>
    <source>
        <strain evidence="6">NRRL 1566</strain>
    </source>
</reference>
<protein>
    <recommendedName>
        <fullName evidence="5">NmrA-like domain-containing protein</fullName>
    </recommendedName>
</protein>
<feature type="region of interest" description="Disordered" evidence="4">
    <location>
        <begin position="312"/>
        <end position="346"/>
    </location>
</feature>
<comment type="similarity">
    <text evidence="1">Belongs to the NmrA-type oxidoreductase family. Isoflavone reductase subfamily.</text>
</comment>
<dbReference type="SUPFAM" id="SSF51735">
    <property type="entry name" value="NAD(P)-binding Rossmann-fold domains"/>
    <property type="match status" value="1"/>
</dbReference>
<dbReference type="AlphaFoldDB" id="A0A9W8ICC6"/>
<gene>
    <name evidence="6" type="ORF">IWW36_003656</name>
</gene>
<evidence type="ECO:0000256" key="4">
    <source>
        <dbReference type="SAM" id="MobiDB-lite"/>
    </source>
</evidence>
<dbReference type="InterPro" id="IPR036291">
    <property type="entry name" value="NAD(P)-bd_dom_sf"/>
</dbReference>
<dbReference type="GO" id="GO:0016491">
    <property type="term" value="F:oxidoreductase activity"/>
    <property type="evidence" value="ECO:0007669"/>
    <property type="project" value="UniProtKB-KW"/>
</dbReference>
<dbReference type="InterPro" id="IPR008030">
    <property type="entry name" value="NmrA-like"/>
</dbReference>
<dbReference type="Pfam" id="PF05368">
    <property type="entry name" value="NmrA"/>
    <property type="match status" value="1"/>
</dbReference>
<dbReference type="Gene3D" id="3.90.25.10">
    <property type="entry name" value="UDP-galactose 4-epimerase, domain 1"/>
    <property type="match status" value="1"/>
</dbReference>
<dbReference type="OrthoDB" id="419598at2759"/>
<evidence type="ECO:0000256" key="1">
    <source>
        <dbReference type="ARBA" id="ARBA00005725"/>
    </source>
</evidence>
<dbReference type="Proteomes" id="UP001139887">
    <property type="component" value="Unassembled WGS sequence"/>
</dbReference>
<keyword evidence="3" id="KW-0560">Oxidoreductase</keyword>
<evidence type="ECO:0000313" key="7">
    <source>
        <dbReference type="Proteomes" id="UP001139887"/>
    </source>
</evidence>
<proteinExistence type="inferred from homology"/>
<dbReference type="PANTHER" id="PTHR47706:SF4">
    <property type="entry name" value="NMRA-LIKE DOMAIN-CONTAINING PROTEIN"/>
    <property type="match status" value="1"/>
</dbReference>
<evidence type="ECO:0000256" key="2">
    <source>
        <dbReference type="ARBA" id="ARBA00022857"/>
    </source>
</evidence>
<dbReference type="EMBL" id="JANBUW010000255">
    <property type="protein sequence ID" value="KAJ2847821.1"/>
    <property type="molecule type" value="Genomic_DNA"/>
</dbReference>
<keyword evidence="7" id="KW-1185">Reference proteome</keyword>
<organism evidence="6 7">
    <name type="scientific">Coemansia brasiliensis</name>
    <dbReference type="NCBI Taxonomy" id="2650707"/>
    <lineage>
        <taxon>Eukaryota</taxon>
        <taxon>Fungi</taxon>
        <taxon>Fungi incertae sedis</taxon>
        <taxon>Zoopagomycota</taxon>
        <taxon>Kickxellomycotina</taxon>
        <taxon>Kickxellomycetes</taxon>
        <taxon>Kickxellales</taxon>
        <taxon>Kickxellaceae</taxon>
        <taxon>Coemansia</taxon>
    </lineage>
</organism>
<keyword evidence="2" id="KW-0521">NADP</keyword>
<evidence type="ECO:0000313" key="6">
    <source>
        <dbReference type="EMBL" id="KAJ2847821.1"/>
    </source>
</evidence>
<evidence type="ECO:0000259" key="5">
    <source>
        <dbReference type="Pfam" id="PF05368"/>
    </source>
</evidence>